<dbReference type="InterPro" id="IPR006170">
    <property type="entry name" value="PBP/GOBP"/>
</dbReference>
<dbReference type="CDD" id="cd23992">
    <property type="entry name" value="PBP_GOBP"/>
    <property type="match status" value="1"/>
</dbReference>
<feature type="signal peptide" evidence="1">
    <location>
        <begin position="1"/>
        <end position="20"/>
    </location>
</feature>
<dbReference type="PANTHER" id="PTHR21364">
    <property type="entry name" value="GENERAL ODORANT-BINDING PROTEIN 19A"/>
    <property type="match status" value="1"/>
</dbReference>
<reference evidence="2" key="1">
    <citation type="submission" date="2019-04" db="EMBL/GenBank/DDBJ databases">
        <title>Candidate genes coding for odorant binding proteins and chemosensory proteins identified from dissected antennae and mouthparts of the southern green stink bug Nezara viridula.</title>
        <authorList>
            <person name="Wu Z."/>
            <person name="Cui Y."/>
            <person name="Qu M."/>
            <person name="Lin J.-H."/>
        </authorList>
    </citation>
    <scope>NUCLEOTIDE SEQUENCE</scope>
</reference>
<dbReference type="SUPFAM" id="SSF47565">
    <property type="entry name" value="Insect pheromone/odorant-binding proteins"/>
    <property type="match status" value="1"/>
</dbReference>
<proteinExistence type="evidence at transcript level"/>
<organism evidence="2">
    <name type="scientific">Nezara viridula</name>
    <name type="common">Southern green stink bug</name>
    <name type="synonym">Cimex viridulus</name>
    <dbReference type="NCBI Taxonomy" id="85310"/>
    <lineage>
        <taxon>Eukaryota</taxon>
        <taxon>Metazoa</taxon>
        <taxon>Ecdysozoa</taxon>
        <taxon>Arthropoda</taxon>
        <taxon>Hexapoda</taxon>
        <taxon>Insecta</taxon>
        <taxon>Pterygota</taxon>
        <taxon>Neoptera</taxon>
        <taxon>Paraneoptera</taxon>
        <taxon>Hemiptera</taxon>
        <taxon>Heteroptera</taxon>
        <taxon>Panheteroptera</taxon>
        <taxon>Pentatomomorpha</taxon>
        <taxon>Pentatomoidea</taxon>
        <taxon>Pentatomidae</taxon>
        <taxon>Pentatominae</taxon>
        <taxon>Nezara</taxon>
    </lineage>
</organism>
<dbReference type="PANTHER" id="PTHR21364:SF2">
    <property type="entry name" value="GENERAL ODORANT-BINDING PROTEIN 19A"/>
    <property type="match status" value="1"/>
</dbReference>
<protein>
    <submittedName>
        <fullName evidence="2">Odorant binding protein 46</fullName>
    </submittedName>
</protein>
<sequence length="137" mass="15733">MAKMFWNIFVAVSLLGYLEARITLPPEIEAFIDKLHAHCIENSDLTEEDHAAYEVGHKNEALMCYMKCLMLESKWMSSDGEIQYDSIIQNAHPSYADLLTAAINKCRSIENGADLCEKSYNFNYCMHQADPENWFLV</sequence>
<dbReference type="InterPro" id="IPR036728">
    <property type="entry name" value="PBP_GOBP_sf"/>
</dbReference>
<dbReference type="GO" id="GO:0005549">
    <property type="term" value="F:odorant binding"/>
    <property type="evidence" value="ECO:0007669"/>
    <property type="project" value="InterPro"/>
</dbReference>
<feature type="chain" id="PRO_5021355454" evidence="1">
    <location>
        <begin position="21"/>
        <end position="137"/>
    </location>
</feature>
<evidence type="ECO:0000313" key="2">
    <source>
        <dbReference type="EMBL" id="QCZ25103.1"/>
    </source>
</evidence>
<dbReference type="Pfam" id="PF01395">
    <property type="entry name" value="PBP_GOBP"/>
    <property type="match status" value="1"/>
</dbReference>
<name>A0A4Y5RDE1_NEZVI</name>
<dbReference type="EMBL" id="MK753191">
    <property type="protein sequence ID" value="QCZ25103.1"/>
    <property type="molecule type" value="mRNA"/>
</dbReference>
<keyword evidence="1" id="KW-0732">Signal</keyword>
<evidence type="ECO:0000256" key="1">
    <source>
        <dbReference type="SAM" id="SignalP"/>
    </source>
</evidence>
<gene>
    <name evidence="2" type="primary">OBP46</name>
</gene>
<accession>A0A4Y5RDE1</accession>
<dbReference type="SMART" id="SM00708">
    <property type="entry name" value="PhBP"/>
    <property type="match status" value="1"/>
</dbReference>
<dbReference type="Gene3D" id="1.10.238.20">
    <property type="entry name" value="Pheromone/general odorant binding protein domain"/>
    <property type="match status" value="1"/>
</dbReference>
<dbReference type="AlphaFoldDB" id="A0A4Y5RDE1"/>